<dbReference type="EMBL" id="CP134536">
    <property type="protein sequence ID" value="WNH12709.1"/>
    <property type="molecule type" value="Genomic_DNA"/>
</dbReference>
<dbReference type="InterPro" id="IPR012341">
    <property type="entry name" value="6hp_glycosidase-like_sf"/>
</dbReference>
<organism evidence="3 4">
    <name type="scientific">Thalassobellus suaedae</name>
    <dbReference type="NCBI Taxonomy" id="3074124"/>
    <lineage>
        <taxon>Bacteria</taxon>
        <taxon>Pseudomonadati</taxon>
        <taxon>Bacteroidota</taxon>
        <taxon>Flavobacteriia</taxon>
        <taxon>Flavobacteriales</taxon>
        <taxon>Flavobacteriaceae</taxon>
        <taxon>Thalassobellus</taxon>
    </lineage>
</organism>
<sequence>MRLYKKLYCLLFFLLITLTSSTQEVTTNSKKIHYAPDGDNFILKNGARKFNRALYGTNTGFRVETGDLPEFALYMPKMGGNFKLGIATRSTSKWITESDSITTCYNSGTMLYEIHDTLLQKGVIKIQVVAHAENEAMILKVETENIPKNTTLIWLFGGASGKRFHREGDIGADPESVFYLKPEYCTNNQYTIQKDGFLLNYGSENNKEKTGNNRTIVGSFPKSEVKLVEAHLQKSPNELLNSEAKKAPAISGRIPLSSQDEFIWKIEKNDTFISTSQKQLETEFKEGIQKVKTLAARVKLKTPNKYINTLGGALAIAGDAIWESPAYLHGSVAWRMHLNAWRGAYVADPLGWHNRAETHFKAYGNSQIIEPESGPVVLDSSRNFARQKEILGTAMFSRGYISRHPNKNTVAHHYDMNSVFINQLLRHYQWTGNLDFMKEIWPVVQRHIAWEKRNFDADNDGLYDAYAAIWASDALQYTGGGVTYASAYNYSANLLAASIAKVLNENPEPYIEEANHIKAAIETKLWVAEKGVFAEYKDLLGNQLVHDNPGLWTIYHSLDEGIANAFQAYQSLRYVDTEIPHIPVKAEGLPYTDLELVSTSNWQPYTWSVNNVALAENLHASLAYWQGGRNEEAFKLWKSALIESMYLGASPGGFQQLSAYDAIRGELYRDFADPIGMAARSLVEGLFGIQPNAIKNMLTITPGFPKDWKEASLEVPDLSIAFAEEENVSKYHIVSKFKHEMTLQLCFNAPYEAINSITINNENVSWKLNESAIGSPKISIESPYQETYNIEINWKGETIETPTFEFVGAYGKPLQFKTSKANIVKIYDPQGSILEINRTNQQLDFKINAKEGHKTVFIQLKQNNMLWWQPIHLNVSPKADKNSNFQNWNHKLPTSTKFEMIPLESIFNSKITDIFEQQYLTPRPTSPTLQLPTQGIGNWCYPYIKPIIDDSGLRAKAGENNMIISPQNIPFQTPSKISKNNIAFVSQWDNFPKSIEIPLSGKASHVYFMMAGTTNPMQSRFTNGIIEISYTDGTVETLELKNPENWWPIEQDYFVNGLAFTTDAPKPPRVYLKTGEISRTFKNFKAIKGFSDYGIEGGAATLLDLPLDQNKTLNSLKLKAIANEVVIGLMSVTLVK</sequence>
<dbReference type="RefSeq" id="WP_415862690.1">
    <property type="nucleotide sequence ID" value="NZ_CP134536.1"/>
</dbReference>
<gene>
    <name evidence="3" type="ORF">RHP49_00275</name>
</gene>
<dbReference type="Pfam" id="PF04685">
    <property type="entry name" value="DUF608"/>
    <property type="match status" value="1"/>
</dbReference>
<dbReference type="InterPro" id="IPR028028">
    <property type="entry name" value="DUF4450"/>
</dbReference>
<dbReference type="Pfam" id="PF14614">
    <property type="entry name" value="DUF4450"/>
    <property type="match status" value="1"/>
</dbReference>
<feature type="domain" description="Glycosyl-hydrolase family 116 catalytic region" evidence="2">
    <location>
        <begin position="410"/>
        <end position="526"/>
    </location>
</feature>
<proteinExistence type="predicted"/>
<dbReference type="InterPro" id="IPR006775">
    <property type="entry name" value="GH116_catalytic"/>
</dbReference>
<dbReference type="InterPro" id="IPR008928">
    <property type="entry name" value="6-hairpin_glycosidase_sf"/>
</dbReference>
<keyword evidence="1" id="KW-0732">Signal</keyword>
<dbReference type="CDD" id="cd11747">
    <property type="entry name" value="GH94N_like_1"/>
    <property type="match status" value="1"/>
</dbReference>
<evidence type="ECO:0000259" key="2">
    <source>
        <dbReference type="Pfam" id="PF04685"/>
    </source>
</evidence>
<evidence type="ECO:0000313" key="3">
    <source>
        <dbReference type="EMBL" id="WNH12709.1"/>
    </source>
</evidence>
<dbReference type="SUPFAM" id="SSF48208">
    <property type="entry name" value="Six-hairpin glycosidases"/>
    <property type="match status" value="1"/>
</dbReference>
<feature type="chain" id="PRO_5046134401" evidence="1">
    <location>
        <begin position="23"/>
        <end position="1136"/>
    </location>
</feature>
<evidence type="ECO:0000256" key="1">
    <source>
        <dbReference type="SAM" id="SignalP"/>
    </source>
</evidence>
<accession>A0ABY9Y3A7</accession>
<name>A0ABY9Y3A7_9FLAO</name>
<reference evidence="3 4" key="1">
    <citation type="submission" date="2023-09" db="EMBL/GenBank/DDBJ databases">
        <title>Thalassobella suaedae gen. nov., sp. nov., a marine bacterium of the family Flavobacteriaceae isolated from a halophyte Suaeda japonica.</title>
        <authorList>
            <person name="Lee S.Y."/>
            <person name="Hwang C.Y."/>
        </authorList>
    </citation>
    <scope>NUCLEOTIDE SEQUENCE [LARGE SCALE GENOMIC DNA]</scope>
    <source>
        <strain evidence="3 4">HL-DH10</strain>
    </source>
</reference>
<keyword evidence="4" id="KW-1185">Reference proteome</keyword>
<dbReference type="Proteomes" id="UP001303407">
    <property type="component" value="Chromosome"/>
</dbReference>
<dbReference type="Gene3D" id="1.50.10.10">
    <property type="match status" value="1"/>
</dbReference>
<evidence type="ECO:0000313" key="4">
    <source>
        <dbReference type="Proteomes" id="UP001303407"/>
    </source>
</evidence>
<feature type="signal peptide" evidence="1">
    <location>
        <begin position="1"/>
        <end position="22"/>
    </location>
</feature>
<protein>
    <submittedName>
        <fullName evidence="3">DUF4450 domain-containing protein</fullName>
    </submittedName>
</protein>